<organism evidence="3 4">
    <name type="scientific">Clostridium punense</name>
    <dbReference type="NCBI Taxonomy" id="1054297"/>
    <lineage>
        <taxon>Bacteria</taxon>
        <taxon>Bacillati</taxon>
        <taxon>Bacillota</taxon>
        <taxon>Clostridia</taxon>
        <taxon>Eubacteriales</taxon>
        <taxon>Clostridiaceae</taxon>
        <taxon>Clostridium</taxon>
    </lineage>
</organism>
<dbReference type="PANTHER" id="PTHR39430">
    <property type="entry name" value="MEMBRANE-ASSOCIATED PROTEASE-RELATED"/>
    <property type="match status" value="1"/>
</dbReference>
<reference evidence="3 4" key="1">
    <citation type="submission" date="2021-03" db="EMBL/GenBank/DDBJ databases">
        <title>Genomic Encyclopedia of Type Strains, Phase IV (KMG-IV): sequencing the most valuable type-strain genomes for metagenomic binning, comparative biology and taxonomic classification.</title>
        <authorList>
            <person name="Goeker M."/>
        </authorList>
    </citation>
    <scope>NUCLEOTIDE SEQUENCE [LARGE SCALE GENOMIC DNA]</scope>
    <source>
        <strain evidence="3 4">DSM 28650</strain>
    </source>
</reference>
<dbReference type="EMBL" id="JAGGLL010000019">
    <property type="protein sequence ID" value="MBP2022725.1"/>
    <property type="molecule type" value="Genomic_DNA"/>
</dbReference>
<evidence type="ECO:0000313" key="3">
    <source>
        <dbReference type="EMBL" id="MBP2022725.1"/>
    </source>
</evidence>
<feature type="transmembrane region" description="Helical" evidence="1">
    <location>
        <begin position="142"/>
        <end position="161"/>
    </location>
</feature>
<keyword evidence="1" id="KW-0472">Membrane</keyword>
<keyword evidence="4" id="KW-1185">Reference proteome</keyword>
<dbReference type="GO" id="GO:0006508">
    <property type="term" value="P:proteolysis"/>
    <property type="evidence" value="ECO:0007669"/>
    <property type="project" value="UniProtKB-KW"/>
</dbReference>
<feature type="transmembrane region" description="Helical" evidence="1">
    <location>
        <begin position="85"/>
        <end position="104"/>
    </location>
</feature>
<feature type="transmembrane region" description="Helical" evidence="1">
    <location>
        <begin position="116"/>
        <end position="136"/>
    </location>
</feature>
<dbReference type="Pfam" id="PF02517">
    <property type="entry name" value="Rce1-like"/>
    <property type="match status" value="1"/>
</dbReference>
<dbReference type="RefSeq" id="WP_021282672.1">
    <property type="nucleotide sequence ID" value="NZ_JAGGLL010000019.1"/>
</dbReference>
<evidence type="ECO:0000313" key="4">
    <source>
        <dbReference type="Proteomes" id="UP001519308"/>
    </source>
</evidence>
<name>A0ABS4K613_9CLOT</name>
<dbReference type="PANTHER" id="PTHR39430:SF1">
    <property type="entry name" value="PROTEASE"/>
    <property type="match status" value="1"/>
</dbReference>
<accession>A0ABS4K613</accession>
<dbReference type="Proteomes" id="UP001519308">
    <property type="component" value="Unassembled WGS sequence"/>
</dbReference>
<keyword evidence="1" id="KW-1133">Transmembrane helix</keyword>
<proteinExistence type="predicted"/>
<dbReference type="InterPro" id="IPR003675">
    <property type="entry name" value="Rce1/LyrA-like_dom"/>
</dbReference>
<feature type="transmembrane region" description="Helical" evidence="1">
    <location>
        <begin position="212"/>
        <end position="229"/>
    </location>
</feature>
<keyword evidence="3" id="KW-0378">Hydrolase</keyword>
<feature type="transmembrane region" description="Helical" evidence="1">
    <location>
        <begin position="45"/>
        <end position="65"/>
    </location>
</feature>
<feature type="domain" description="CAAX prenyl protease 2/Lysostaphin resistance protein A-like" evidence="2">
    <location>
        <begin position="87"/>
        <end position="179"/>
    </location>
</feature>
<comment type="caution">
    <text evidence="3">The sequence shown here is derived from an EMBL/GenBank/DDBJ whole genome shotgun (WGS) entry which is preliminary data.</text>
</comment>
<dbReference type="GO" id="GO:0008233">
    <property type="term" value="F:peptidase activity"/>
    <property type="evidence" value="ECO:0007669"/>
    <property type="project" value="UniProtKB-KW"/>
</dbReference>
<protein>
    <submittedName>
        <fullName evidence="3">Membrane protease YdiL (CAAX protease family)</fullName>
    </submittedName>
</protein>
<keyword evidence="1" id="KW-0812">Transmembrane</keyword>
<sequence length="253" mass="27860">MATNGIATAIVNFMLFGIILIIRKSTRDEGLRSFLIHFDKRGMKLFLEGLILGIVLIGMYSVLVVTLGYGEVTFSGAKLGHTIKLAIPVGIGFLAVALFEEALFRGYIFLKLEKKYSTVIALIVSSVIFGGVHFGTYSGSEGMWVGLINAGIIGALLCLIVHKSNSLMMAIGYHLTWNLTQEILMSKEEVAINLVLNESVASPYIGNLETELLTTGILFIMAIYIFIRFRGTNKIKLESMDNEVSTNIDYMDK</sequence>
<evidence type="ECO:0000259" key="2">
    <source>
        <dbReference type="Pfam" id="PF02517"/>
    </source>
</evidence>
<evidence type="ECO:0000256" key="1">
    <source>
        <dbReference type="SAM" id="Phobius"/>
    </source>
</evidence>
<keyword evidence="3" id="KW-0645">Protease</keyword>
<gene>
    <name evidence="3" type="ORF">J2Z44_002548</name>
</gene>
<feature type="transmembrane region" description="Helical" evidence="1">
    <location>
        <begin position="6"/>
        <end position="24"/>
    </location>
</feature>